<accession>A0A7M7JBD8</accession>
<dbReference type="RefSeq" id="XP_022645618.1">
    <property type="nucleotide sequence ID" value="XM_022789883.1"/>
</dbReference>
<dbReference type="GeneID" id="111243788"/>
<name>A0A7M7JBD8_VARDE</name>
<dbReference type="InParanoid" id="A0A7M7JBD8"/>
<reference evidence="1" key="1">
    <citation type="submission" date="2021-01" db="UniProtKB">
        <authorList>
            <consortium name="EnsemblMetazoa"/>
        </authorList>
    </citation>
    <scope>IDENTIFICATION</scope>
</reference>
<dbReference type="OrthoDB" id="6331612at2759"/>
<proteinExistence type="predicted"/>
<dbReference type="SUPFAM" id="SSF55961">
    <property type="entry name" value="Bet v1-like"/>
    <property type="match status" value="1"/>
</dbReference>
<keyword evidence="2" id="KW-1185">Reference proteome</keyword>
<dbReference type="EnsemblMetazoa" id="XM_022789883">
    <property type="protein sequence ID" value="XP_022645618"/>
    <property type="gene ID" value="LOC111243788"/>
</dbReference>
<evidence type="ECO:0000313" key="2">
    <source>
        <dbReference type="Proteomes" id="UP000594260"/>
    </source>
</evidence>
<sequence length="203" mass="23228">MSQDKKSMVETDLASTVKNTGSERGRGIPFYSTLWGRAVIFVIAAAVSVTYQTEKPFSWSIQETLVVNRNQFDSFAAATSTKWIAKFMPFVDQMQRVGKGELAKNQLYQSRKSVPFYGDVINIHKVIDYSPGRLLRLFGSSQWLRPVLTVKARQSNDKTELTVTVTFWRNSILFQMTLGPVLWLVHQDSLRRSLLLLRMDLQD</sequence>
<evidence type="ECO:0000313" key="1">
    <source>
        <dbReference type="EnsemblMetazoa" id="XP_022645618"/>
    </source>
</evidence>
<dbReference type="Proteomes" id="UP000594260">
    <property type="component" value="Unplaced"/>
</dbReference>
<organism evidence="1 2">
    <name type="scientific">Varroa destructor</name>
    <name type="common">Honeybee mite</name>
    <dbReference type="NCBI Taxonomy" id="109461"/>
    <lineage>
        <taxon>Eukaryota</taxon>
        <taxon>Metazoa</taxon>
        <taxon>Ecdysozoa</taxon>
        <taxon>Arthropoda</taxon>
        <taxon>Chelicerata</taxon>
        <taxon>Arachnida</taxon>
        <taxon>Acari</taxon>
        <taxon>Parasitiformes</taxon>
        <taxon>Mesostigmata</taxon>
        <taxon>Gamasina</taxon>
        <taxon>Dermanyssoidea</taxon>
        <taxon>Varroidae</taxon>
        <taxon>Varroa</taxon>
    </lineage>
</organism>
<protein>
    <submittedName>
        <fullName evidence="1">Uncharacterized protein</fullName>
    </submittedName>
</protein>
<dbReference type="OMA" id="CHHQKQI"/>
<dbReference type="AlphaFoldDB" id="A0A7M7JBD8"/>
<dbReference type="KEGG" id="vde:111243788"/>